<name>A0ABW3PEV2_9LACO</name>
<dbReference type="Proteomes" id="UP001597156">
    <property type="component" value="Unassembled WGS sequence"/>
</dbReference>
<comment type="caution">
    <text evidence="2">The sequence shown here is derived from an EMBL/GenBank/DDBJ whole genome shotgun (WGS) entry which is preliminary data.</text>
</comment>
<evidence type="ECO:0000313" key="2">
    <source>
        <dbReference type="EMBL" id="MFD1124139.1"/>
    </source>
</evidence>
<evidence type="ECO:0000313" key="3">
    <source>
        <dbReference type="Proteomes" id="UP001597156"/>
    </source>
</evidence>
<feature type="domain" description="DUF1722" evidence="1">
    <location>
        <begin position="1"/>
        <end position="105"/>
    </location>
</feature>
<keyword evidence="3" id="KW-1185">Reference proteome</keyword>
<evidence type="ECO:0000259" key="1">
    <source>
        <dbReference type="Pfam" id="PF08349"/>
    </source>
</evidence>
<dbReference type="RefSeq" id="WP_370824445.1">
    <property type="nucleotide sequence ID" value="NZ_JBHTLH010000005.1"/>
</dbReference>
<dbReference type="Pfam" id="PF08349">
    <property type="entry name" value="DUF1722"/>
    <property type="match status" value="1"/>
</dbReference>
<dbReference type="InterPro" id="IPR013560">
    <property type="entry name" value="DUF1722"/>
</dbReference>
<sequence length="109" mass="12826">MARSQQTYNQLRQLAKNNDWSEEKQAQFNALLNSVASKQPTKATLTNTYQHVWGYFKKVATPEEKQRYLTLLAQLTPENDQLNPFLKELAEKYQVTYLLKSRLFQNGER</sequence>
<proteinExistence type="predicted"/>
<dbReference type="EMBL" id="JBHTLH010000005">
    <property type="protein sequence ID" value="MFD1124139.1"/>
    <property type="molecule type" value="Genomic_DNA"/>
</dbReference>
<gene>
    <name evidence="2" type="ORF">ACFQ22_02015</name>
</gene>
<reference evidence="3" key="1">
    <citation type="journal article" date="2019" name="Int. J. Syst. Evol. Microbiol.">
        <title>The Global Catalogue of Microorganisms (GCM) 10K type strain sequencing project: providing services to taxonomists for standard genome sequencing and annotation.</title>
        <authorList>
            <consortium name="The Broad Institute Genomics Platform"/>
            <consortium name="The Broad Institute Genome Sequencing Center for Infectious Disease"/>
            <person name="Wu L."/>
            <person name="Ma J."/>
        </authorList>
    </citation>
    <scope>NUCLEOTIDE SEQUENCE [LARGE SCALE GENOMIC DNA]</scope>
    <source>
        <strain evidence="3">CCUG 71848</strain>
    </source>
</reference>
<protein>
    <submittedName>
        <fullName evidence="2">YbgA family protein</fullName>
    </submittedName>
</protein>
<accession>A0ABW3PEV2</accession>
<organism evidence="2 3">
    <name type="scientific">Lentilactobacillus raoultii</name>
    <dbReference type="NCBI Taxonomy" id="1987503"/>
    <lineage>
        <taxon>Bacteria</taxon>
        <taxon>Bacillati</taxon>
        <taxon>Bacillota</taxon>
        <taxon>Bacilli</taxon>
        <taxon>Lactobacillales</taxon>
        <taxon>Lactobacillaceae</taxon>
        <taxon>Lentilactobacillus</taxon>
    </lineage>
</organism>